<evidence type="ECO:0000313" key="2">
    <source>
        <dbReference type="Proteomes" id="UP000242222"/>
    </source>
</evidence>
<dbReference type="Gene3D" id="1.10.238.160">
    <property type="match status" value="1"/>
</dbReference>
<protein>
    <submittedName>
        <fullName evidence="1">Predicted DNA-binding transcriptional regulator AlpA</fullName>
    </submittedName>
</protein>
<dbReference type="Proteomes" id="UP000242222">
    <property type="component" value="Unassembled WGS sequence"/>
</dbReference>
<evidence type="ECO:0000313" key="1">
    <source>
        <dbReference type="EMBL" id="SFN13474.1"/>
    </source>
</evidence>
<name>A0A1I4WI08_9GAMM</name>
<reference evidence="2" key="1">
    <citation type="submission" date="2016-10" db="EMBL/GenBank/DDBJ databases">
        <authorList>
            <person name="Varghese N."/>
            <person name="Submissions S."/>
        </authorList>
    </citation>
    <scope>NUCLEOTIDE SEQUENCE [LARGE SCALE GENOMIC DNA]</scope>
    <source>
        <strain evidence="2">N6PO6</strain>
    </source>
</reference>
<keyword evidence="2" id="KW-1185">Reference proteome</keyword>
<accession>A0A1I4WI08</accession>
<dbReference type="OrthoDB" id="5986966at2"/>
<keyword evidence="1" id="KW-0238">DNA-binding</keyword>
<gene>
    <name evidence="1" type="ORF">SAMN05216516_102534</name>
</gene>
<dbReference type="STRING" id="1367852.SAMN05216516_102534"/>
<dbReference type="AlphaFoldDB" id="A0A1I4WI08"/>
<dbReference type="GO" id="GO:0003677">
    <property type="term" value="F:DNA binding"/>
    <property type="evidence" value="ECO:0007669"/>
    <property type="project" value="UniProtKB-KW"/>
</dbReference>
<dbReference type="EMBL" id="FOVC01000002">
    <property type="protein sequence ID" value="SFN13474.1"/>
    <property type="molecule type" value="Genomic_DNA"/>
</dbReference>
<organism evidence="1 2">
    <name type="scientific">Izhakiella capsodis</name>
    <dbReference type="NCBI Taxonomy" id="1367852"/>
    <lineage>
        <taxon>Bacteria</taxon>
        <taxon>Pseudomonadati</taxon>
        <taxon>Pseudomonadota</taxon>
        <taxon>Gammaproteobacteria</taxon>
        <taxon>Enterobacterales</taxon>
        <taxon>Erwiniaceae</taxon>
        <taxon>Izhakiella</taxon>
    </lineage>
</organism>
<sequence>MREFNEDSLVDMKFMTRDAGFTSRYFYKQIEKGNLPSPLKIGRSSRWKYRDYQSWKRSYEKNEENSN</sequence>
<proteinExistence type="predicted"/>